<name>A0ABN2BZF4_9MICO</name>
<evidence type="ECO:0008006" key="5">
    <source>
        <dbReference type="Google" id="ProtNLM"/>
    </source>
</evidence>
<keyword evidence="4" id="KW-1185">Reference proteome</keyword>
<accession>A0ABN2BZF4</accession>
<evidence type="ECO:0000313" key="4">
    <source>
        <dbReference type="Proteomes" id="UP001501288"/>
    </source>
</evidence>
<comment type="caution">
    <text evidence="3">The sequence shown here is derived from an EMBL/GenBank/DDBJ whole genome shotgun (WGS) entry which is preliminary data.</text>
</comment>
<gene>
    <name evidence="3" type="ORF">GCM10009762_22330</name>
</gene>
<feature type="chain" id="PRO_5046217107" description="Secreted protein" evidence="2">
    <location>
        <begin position="18"/>
        <end position="99"/>
    </location>
</feature>
<evidence type="ECO:0000256" key="2">
    <source>
        <dbReference type="SAM" id="SignalP"/>
    </source>
</evidence>
<protein>
    <recommendedName>
        <fullName evidence="5">Secreted protein</fullName>
    </recommendedName>
</protein>
<evidence type="ECO:0000256" key="1">
    <source>
        <dbReference type="SAM" id="MobiDB-lite"/>
    </source>
</evidence>
<evidence type="ECO:0000313" key="3">
    <source>
        <dbReference type="EMBL" id="GAA1548651.1"/>
    </source>
</evidence>
<dbReference type="EMBL" id="BAAANV010000045">
    <property type="protein sequence ID" value="GAA1548651.1"/>
    <property type="molecule type" value="Genomic_DNA"/>
</dbReference>
<keyword evidence="2" id="KW-0732">Signal</keyword>
<reference evidence="3 4" key="1">
    <citation type="journal article" date="2019" name="Int. J. Syst. Evol. Microbiol.">
        <title>The Global Catalogue of Microorganisms (GCM) 10K type strain sequencing project: providing services to taxonomists for standard genome sequencing and annotation.</title>
        <authorList>
            <consortium name="The Broad Institute Genomics Platform"/>
            <consortium name="The Broad Institute Genome Sequencing Center for Infectious Disease"/>
            <person name="Wu L."/>
            <person name="Ma J."/>
        </authorList>
    </citation>
    <scope>NUCLEOTIDE SEQUENCE [LARGE SCALE GENOMIC DNA]</scope>
    <source>
        <strain evidence="3 4">JCM 14588</strain>
    </source>
</reference>
<organism evidence="3 4">
    <name type="scientific">Dermacoccus barathri</name>
    <dbReference type="NCBI Taxonomy" id="322601"/>
    <lineage>
        <taxon>Bacteria</taxon>
        <taxon>Bacillati</taxon>
        <taxon>Actinomycetota</taxon>
        <taxon>Actinomycetes</taxon>
        <taxon>Micrococcales</taxon>
        <taxon>Dermacoccaceae</taxon>
        <taxon>Dermacoccus</taxon>
    </lineage>
</organism>
<proteinExistence type="predicted"/>
<dbReference type="Proteomes" id="UP001501288">
    <property type="component" value="Unassembled WGS sequence"/>
</dbReference>
<feature type="signal peptide" evidence="2">
    <location>
        <begin position="1"/>
        <end position="17"/>
    </location>
</feature>
<sequence>MASRFGSLALTSLPAAALPDAFASPDFDEAAEVSLFDESDEDEPPPHAETERARTPANATATLRLVVSTPIVQGHTSSVACFTACSVHSGSAKFFTVTI</sequence>
<feature type="region of interest" description="Disordered" evidence="1">
    <location>
        <begin position="35"/>
        <end position="57"/>
    </location>
</feature>
<feature type="compositionally biased region" description="Basic and acidic residues" evidence="1">
    <location>
        <begin position="44"/>
        <end position="54"/>
    </location>
</feature>